<dbReference type="EMBL" id="BAAAJE010000006">
    <property type="protein sequence ID" value="GAA1134824.1"/>
    <property type="molecule type" value="Genomic_DNA"/>
</dbReference>
<dbReference type="Gene3D" id="3.40.50.1820">
    <property type="entry name" value="alpha/beta hydrolase"/>
    <property type="match status" value="1"/>
</dbReference>
<evidence type="ECO:0000313" key="3">
    <source>
        <dbReference type="EMBL" id="GAA1134824.1"/>
    </source>
</evidence>
<proteinExistence type="predicted"/>
<dbReference type="RefSeq" id="WP_343906751.1">
    <property type="nucleotide sequence ID" value="NZ_BAAAJE010000006.1"/>
</dbReference>
<organism evidence="3 4">
    <name type="scientific">Nocardioides aquiterrae</name>
    <dbReference type="NCBI Taxonomy" id="203799"/>
    <lineage>
        <taxon>Bacteria</taxon>
        <taxon>Bacillati</taxon>
        <taxon>Actinomycetota</taxon>
        <taxon>Actinomycetes</taxon>
        <taxon>Propionibacteriales</taxon>
        <taxon>Nocardioidaceae</taxon>
        <taxon>Nocardioides</taxon>
    </lineage>
</organism>
<dbReference type="Proteomes" id="UP001499979">
    <property type="component" value="Unassembled WGS sequence"/>
</dbReference>
<comment type="caution">
    <text evidence="3">The sequence shown here is derived from an EMBL/GenBank/DDBJ whole genome shotgun (WGS) entry which is preliminary data.</text>
</comment>
<keyword evidence="1" id="KW-0378">Hydrolase</keyword>
<reference evidence="4" key="1">
    <citation type="journal article" date="2019" name="Int. J. Syst. Evol. Microbiol.">
        <title>The Global Catalogue of Microorganisms (GCM) 10K type strain sequencing project: providing services to taxonomists for standard genome sequencing and annotation.</title>
        <authorList>
            <consortium name="The Broad Institute Genomics Platform"/>
            <consortium name="The Broad Institute Genome Sequencing Center for Infectious Disease"/>
            <person name="Wu L."/>
            <person name="Ma J."/>
        </authorList>
    </citation>
    <scope>NUCLEOTIDE SEQUENCE [LARGE SCALE GENOMIC DNA]</scope>
    <source>
        <strain evidence="4">JCM 11813</strain>
    </source>
</reference>
<evidence type="ECO:0000256" key="1">
    <source>
        <dbReference type="ARBA" id="ARBA00022801"/>
    </source>
</evidence>
<dbReference type="InterPro" id="IPR013094">
    <property type="entry name" value="AB_hydrolase_3"/>
</dbReference>
<keyword evidence="4" id="KW-1185">Reference proteome</keyword>
<name>A0ABP4EUU6_9ACTN</name>
<dbReference type="PANTHER" id="PTHR48081">
    <property type="entry name" value="AB HYDROLASE SUPERFAMILY PROTEIN C4A8.06C"/>
    <property type="match status" value="1"/>
</dbReference>
<gene>
    <name evidence="3" type="ORF">GCM10009606_13830</name>
</gene>
<protein>
    <recommendedName>
        <fullName evidence="2">Alpha/beta hydrolase fold-3 domain-containing protein</fullName>
    </recommendedName>
</protein>
<dbReference type="InterPro" id="IPR050300">
    <property type="entry name" value="GDXG_lipolytic_enzyme"/>
</dbReference>
<accession>A0ABP4EUU6</accession>
<sequence>MDPSRRHQLLAWAVPRLRGSSELESVEVERGRLLAGQERATGGLPVRMVPRFGKRFSVVTEVLKGAAGEFPSYVVTPRGTDPRRTVVYLHGGGYVAGIDPFHVRYLARLATALGARVVLPDYPLAPAHTWRDSHDQLADLTERWAADSEELVLAGDSAGGGYALALALTLRDRGGPQPGRLLLHSPWVDLTTSTPETAAFSASDPWLFLGKLEAYAAWWAGSAADLGRPEVSPALADLTGLPPALMFCGTRDTLVPGCRLLARRAAEAGWDLTYVERPGLLHVYPLLPLIPEARDAWRRTLTFLS</sequence>
<dbReference type="InterPro" id="IPR029058">
    <property type="entry name" value="AB_hydrolase_fold"/>
</dbReference>
<feature type="domain" description="Alpha/beta hydrolase fold-3" evidence="2">
    <location>
        <begin position="86"/>
        <end position="284"/>
    </location>
</feature>
<evidence type="ECO:0000313" key="4">
    <source>
        <dbReference type="Proteomes" id="UP001499979"/>
    </source>
</evidence>
<dbReference type="SUPFAM" id="SSF53474">
    <property type="entry name" value="alpha/beta-Hydrolases"/>
    <property type="match status" value="1"/>
</dbReference>
<dbReference type="PANTHER" id="PTHR48081:SF8">
    <property type="entry name" value="ALPHA_BETA HYDROLASE FOLD-3 DOMAIN-CONTAINING PROTEIN-RELATED"/>
    <property type="match status" value="1"/>
</dbReference>
<dbReference type="Pfam" id="PF07859">
    <property type="entry name" value="Abhydrolase_3"/>
    <property type="match status" value="1"/>
</dbReference>
<evidence type="ECO:0000259" key="2">
    <source>
        <dbReference type="Pfam" id="PF07859"/>
    </source>
</evidence>